<dbReference type="KEGG" id="plad:PPGU16_81040"/>
<dbReference type="CDD" id="cd02970">
    <property type="entry name" value="PRX_like2"/>
    <property type="match status" value="1"/>
</dbReference>
<dbReference type="GO" id="GO:0008379">
    <property type="term" value="F:thioredoxin peroxidase activity"/>
    <property type="evidence" value="ECO:0007669"/>
    <property type="project" value="TreeGrafter"/>
</dbReference>
<dbReference type="SUPFAM" id="SSF52833">
    <property type="entry name" value="Thioredoxin-like"/>
    <property type="match status" value="1"/>
</dbReference>
<protein>
    <recommendedName>
        <fullName evidence="2">thioredoxin-dependent peroxiredoxin</fullName>
        <ecNumber evidence="2">1.11.1.24</ecNumber>
    </recommendedName>
    <alternativeName>
        <fullName evidence="8">Thioredoxin peroxidase</fullName>
    </alternativeName>
    <alternativeName>
        <fullName evidence="10">Thioredoxin-dependent peroxiredoxin Bcp</fullName>
    </alternativeName>
</protein>
<comment type="catalytic activity">
    <reaction evidence="11">
        <text>a hydroperoxide + [thioredoxin]-dithiol = an alcohol + [thioredoxin]-disulfide + H2O</text>
        <dbReference type="Rhea" id="RHEA:62620"/>
        <dbReference type="Rhea" id="RHEA-COMP:10698"/>
        <dbReference type="Rhea" id="RHEA-COMP:10700"/>
        <dbReference type="ChEBI" id="CHEBI:15377"/>
        <dbReference type="ChEBI" id="CHEBI:29950"/>
        <dbReference type="ChEBI" id="CHEBI:30879"/>
        <dbReference type="ChEBI" id="CHEBI:35924"/>
        <dbReference type="ChEBI" id="CHEBI:50058"/>
        <dbReference type="EC" id="1.11.1.24"/>
    </reaction>
</comment>
<evidence type="ECO:0000256" key="3">
    <source>
        <dbReference type="ARBA" id="ARBA00022559"/>
    </source>
</evidence>
<dbReference type="AlphaFoldDB" id="A0A7I8C1U4"/>
<keyword evidence="6" id="KW-1015">Disulfide bond</keyword>
<dbReference type="PANTHER" id="PTHR42801">
    <property type="entry name" value="THIOREDOXIN-DEPENDENT PEROXIDE REDUCTASE"/>
    <property type="match status" value="1"/>
</dbReference>
<dbReference type="Gene3D" id="3.40.30.10">
    <property type="entry name" value="Glutaredoxin"/>
    <property type="match status" value="1"/>
</dbReference>
<evidence type="ECO:0000256" key="1">
    <source>
        <dbReference type="ARBA" id="ARBA00003330"/>
    </source>
</evidence>
<proteinExistence type="inferred from homology"/>
<dbReference type="GO" id="GO:0045454">
    <property type="term" value="P:cell redox homeostasis"/>
    <property type="evidence" value="ECO:0007669"/>
    <property type="project" value="TreeGrafter"/>
</dbReference>
<dbReference type="InterPro" id="IPR000866">
    <property type="entry name" value="AhpC/TSA"/>
</dbReference>
<reference evidence="13 14" key="1">
    <citation type="journal article" date="2020" name="Genes (Basel)">
        <title>Genomic Comparison of Insect Gut Symbionts from Divergent Burkholderia Subclades.</title>
        <authorList>
            <person name="Takeshita K."/>
            <person name="Kikuchi Y."/>
        </authorList>
    </citation>
    <scope>NUCLEOTIDE SEQUENCE [LARGE SCALE GENOMIC DNA]</scope>
    <source>
        <strain evidence="13 14">PGU16</strain>
        <plasmid evidence="13 14">PPGU16_p2</plasmid>
    </source>
</reference>
<evidence type="ECO:0000256" key="10">
    <source>
        <dbReference type="ARBA" id="ARBA00042639"/>
    </source>
</evidence>
<comment type="similarity">
    <text evidence="9">Belongs to the peroxiredoxin family. BCP/PrxQ subfamily.</text>
</comment>
<keyword evidence="13" id="KW-0614">Plasmid</keyword>
<geneLocation type="plasmid" evidence="13 14">
    <name>PPGU16_p2</name>
</geneLocation>
<gene>
    <name evidence="13" type="ORF">PPGU16_81040</name>
</gene>
<evidence type="ECO:0000256" key="7">
    <source>
        <dbReference type="ARBA" id="ARBA00023284"/>
    </source>
</evidence>
<evidence type="ECO:0000256" key="4">
    <source>
        <dbReference type="ARBA" id="ARBA00022862"/>
    </source>
</evidence>
<organism evidence="13 14">
    <name type="scientific">Paraburkholderia largidicola</name>
    <dbReference type="NCBI Taxonomy" id="3014751"/>
    <lineage>
        <taxon>Bacteria</taxon>
        <taxon>Pseudomonadati</taxon>
        <taxon>Pseudomonadota</taxon>
        <taxon>Betaproteobacteria</taxon>
        <taxon>Burkholderiales</taxon>
        <taxon>Burkholderiaceae</taxon>
        <taxon>Paraburkholderia</taxon>
    </lineage>
</organism>
<name>A0A7I8C1U4_9BURK</name>
<evidence type="ECO:0000256" key="9">
    <source>
        <dbReference type="ARBA" id="ARBA00038489"/>
    </source>
</evidence>
<dbReference type="EMBL" id="AP023177">
    <property type="protein sequence ID" value="BCF95037.1"/>
    <property type="molecule type" value="Genomic_DNA"/>
</dbReference>
<dbReference type="InterPro" id="IPR013766">
    <property type="entry name" value="Thioredoxin_domain"/>
</dbReference>
<evidence type="ECO:0000256" key="5">
    <source>
        <dbReference type="ARBA" id="ARBA00023002"/>
    </source>
</evidence>
<dbReference type="Proteomes" id="UP000510888">
    <property type="component" value="Plasmid PPGU16_p2"/>
</dbReference>
<dbReference type="GO" id="GO:0034599">
    <property type="term" value="P:cellular response to oxidative stress"/>
    <property type="evidence" value="ECO:0007669"/>
    <property type="project" value="TreeGrafter"/>
</dbReference>
<dbReference type="EC" id="1.11.1.24" evidence="2"/>
<sequence length="243" mass="26850">MSAQDKFDVVGTATSAIEYKLGTLPERLKAFKADYKAGKPPFNAPPHIHPIMERATEELIASGLVRNSVKEGNLAPNFQLQDQDGNQVSSIELLSQGPLIVSFYRGAWCPYCNIEIQAMNEFLPTIHSLGAKLVAISPMTPANGRRAVRKHELNFPVLSDPGNEVAAQYGLKFELPNYLIDLYKSLRNELPAVNGDPSWTLPMPARFVVGQDGYILYSEVNPDYTHRPDPSEMLPILKKLAGS</sequence>
<evidence type="ECO:0000256" key="11">
    <source>
        <dbReference type="ARBA" id="ARBA00049091"/>
    </source>
</evidence>
<dbReference type="PROSITE" id="PS51352">
    <property type="entry name" value="THIOREDOXIN_2"/>
    <property type="match status" value="1"/>
</dbReference>
<dbReference type="GO" id="GO:0005737">
    <property type="term" value="C:cytoplasm"/>
    <property type="evidence" value="ECO:0007669"/>
    <property type="project" value="TreeGrafter"/>
</dbReference>
<evidence type="ECO:0000313" key="13">
    <source>
        <dbReference type="EMBL" id="BCF95037.1"/>
    </source>
</evidence>
<keyword evidence="3" id="KW-0575">Peroxidase</keyword>
<dbReference type="PANTHER" id="PTHR42801:SF7">
    <property type="entry name" value="SLL1159 PROTEIN"/>
    <property type="match status" value="1"/>
</dbReference>
<keyword evidence="5" id="KW-0560">Oxidoreductase</keyword>
<keyword evidence="7" id="KW-0676">Redox-active center</keyword>
<keyword evidence="4" id="KW-0049">Antioxidant</keyword>
<dbReference type="InterPro" id="IPR050924">
    <property type="entry name" value="Peroxiredoxin_BCP/PrxQ"/>
</dbReference>
<dbReference type="RefSeq" id="WP_180727253.1">
    <property type="nucleotide sequence ID" value="NZ_AP023177.1"/>
</dbReference>
<evidence type="ECO:0000313" key="14">
    <source>
        <dbReference type="Proteomes" id="UP000510888"/>
    </source>
</evidence>
<evidence type="ECO:0000256" key="2">
    <source>
        <dbReference type="ARBA" id="ARBA00013017"/>
    </source>
</evidence>
<accession>A0A7I8C1U4</accession>
<feature type="domain" description="Thioredoxin" evidence="12">
    <location>
        <begin position="69"/>
        <end position="242"/>
    </location>
</feature>
<comment type="function">
    <text evidence="1">Thiol-specific peroxidase that catalyzes the reduction of hydrogen peroxide and organic hydroperoxides to water and alcohols, respectively. Plays a role in cell protection against oxidative stress by detoxifying peroxides and as sensor of hydrogen peroxide-mediated signaling events.</text>
</comment>
<dbReference type="InterPro" id="IPR036249">
    <property type="entry name" value="Thioredoxin-like_sf"/>
</dbReference>
<dbReference type="Pfam" id="PF00578">
    <property type="entry name" value="AhpC-TSA"/>
    <property type="match status" value="1"/>
</dbReference>
<evidence type="ECO:0000256" key="6">
    <source>
        <dbReference type="ARBA" id="ARBA00023157"/>
    </source>
</evidence>
<evidence type="ECO:0000256" key="8">
    <source>
        <dbReference type="ARBA" id="ARBA00032824"/>
    </source>
</evidence>
<keyword evidence="14" id="KW-1185">Reference proteome</keyword>
<evidence type="ECO:0000259" key="12">
    <source>
        <dbReference type="PROSITE" id="PS51352"/>
    </source>
</evidence>